<dbReference type="PANTHER" id="PTHR33204:SF18">
    <property type="entry name" value="TRANSCRIPTIONAL REGULATORY PROTEIN"/>
    <property type="match status" value="1"/>
</dbReference>
<proteinExistence type="predicted"/>
<dbReference type="InterPro" id="IPR036390">
    <property type="entry name" value="WH_DNA-bd_sf"/>
</dbReference>
<evidence type="ECO:0000256" key="3">
    <source>
        <dbReference type="ARBA" id="ARBA00023163"/>
    </source>
</evidence>
<protein>
    <submittedName>
        <fullName evidence="5">Helix-turn-helix transcriptional regulator</fullName>
    </submittedName>
</protein>
<feature type="domain" description="HTH hxlR-type" evidence="4">
    <location>
        <begin position="15"/>
        <end position="112"/>
    </location>
</feature>
<accession>A0ABY5M912</accession>
<dbReference type="InterPro" id="IPR002577">
    <property type="entry name" value="HTH_HxlR"/>
</dbReference>
<evidence type="ECO:0000313" key="5">
    <source>
        <dbReference type="EMBL" id="UUP13480.1"/>
    </source>
</evidence>
<evidence type="ECO:0000256" key="2">
    <source>
        <dbReference type="ARBA" id="ARBA00023125"/>
    </source>
</evidence>
<gene>
    <name evidence="5" type="ORF">NQV15_16765</name>
</gene>
<keyword evidence="2" id="KW-0238">DNA-binding</keyword>
<feature type="domain" description="HTH hxlR-type" evidence="4">
    <location>
        <begin position="171"/>
        <end position="268"/>
    </location>
</feature>
<dbReference type="PANTHER" id="PTHR33204">
    <property type="entry name" value="TRANSCRIPTIONAL REGULATOR, MARR FAMILY"/>
    <property type="match status" value="1"/>
</dbReference>
<dbReference type="EMBL" id="CP102173">
    <property type="protein sequence ID" value="UUP13480.1"/>
    <property type="molecule type" value="Genomic_DNA"/>
</dbReference>
<name>A0ABY5M912_9ACTN</name>
<reference evidence="5 6" key="1">
    <citation type="submission" date="2022-08" db="EMBL/GenBank/DDBJ databases">
        <title>novel species in genus Aeromicrobium.</title>
        <authorList>
            <person name="Ye L."/>
        </authorList>
    </citation>
    <scope>NUCLEOTIDE SEQUENCE [LARGE SCALE GENOMIC DNA]</scope>
    <source>
        <strain evidence="6">zg-Y1379</strain>
    </source>
</reference>
<sequence length="320" mass="35389">MTNDVGAGEVEGTASPLGRALVLLGDMWTVRIVRAIFAEQRRFQDLRDSLRISDPVLSRRLRALVDDGLLHTRAYQSNPPRHEYLLTEAGIDLWRVMIALWTWDRTWAGGHHRDAALRLRHHACGHSTRPVFGCGSCGAIGLTARDVKGVVDDRLLLDVVSRRSRRSTAMSGPIDASGVLGDRWSTLILSDALMGSRRFSEFQSHLKISPVTLTQRLELFVETGMLTRESVTAGGRRQEYRLTPKGIDFFSVTATINSWAARWLSEDGESGLSLTHLACGAELDPQFTCNSCNKPLVRREIGFEGPEEDRAGLGLVLGGQ</sequence>
<organism evidence="5 6">
    <name type="scientific">Aeromicrobium wangtongii</name>
    <dbReference type="NCBI Taxonomy" id="2969247"/>
    <lineage>
        <taxon>Bacteria</taxon>
        <taxon>Bacillati</taxon>
        <taxon>Actinomycetota</taxon>
        <taxon>Actinomycetes</taxon>
        <taxon>Propionibacteriales</taxon>
        <taxon>Nocardioidaceae</taxon>
        <taxon>Aeromicrobium</taxon>
    </lineage>
</organism>
<dbReference type="Proteomes" id="UP001316184">
    <property type="component" value="Chromosome"/>
</dbReference>
<evidence type="ECO:0000256" key="1">
    <source>
        <dbReference type="ARBA" id="ARBA00023015"/>
    </source>
</evidence>
<keyword evidence="1" id="KW-0805">Transcription regulation</keyword>
<dbReference type="PROSITE" id="PS51118">
    <property type="entry name" value="HTH_HXLR"/>
    <property type="match status" value="2"/>
</dbReference>
<dbReference type="Pfam" id="PF01638">
    <property type="entry name" value="HxlR"/>
    <property type="match status" value="2"/>
</dbReference>
<keyword evidence="6" id="KW-1185">Reference proteome</keyword>
<keyword evidence="3" id="KW-0804">Transcription</keyword>
<dbReference type="RefSeq" id="WP_232403554.1">
    <property type="nucleotide sequence ID" value="NZ_CP102173.1"/>
</dbReference>
<dbReference type="Gene3D" id="1.10.10.10">
    <property type="entry name" value="Winged helix-like DNA-binding domain superfamily/Winged helix DNA-binding domain"/>
    <property type="match status" value="2"/>
</dbReference>
<dbReference type="InterPro" id="IPR036388">
    <property type="entry name" value="WH-like_DNA-bd_sf"/>
</dbReference>
<evidence type="ECO:0000259" key="4">
    <source>
        <dbReference type="PROSITE" id="PS51118"/>
    </source>
</evidence>
<dbReference type="SUPFAM" id="SSF46785">
    <property type="entry name" value="Winged helix' DNA-binding domain"/>
    <property type="match status" value="2"/>
</dbReference>
<evidence type="ECO:0000313" key="6">
    <source>
        <dbReference type="Proteomes" id="UP001316184"/>
    </source>
</evidence>